<dbReference type="GO" id="GO:0003677">
    <property type="term" value="F:DNA binding"/>
    <property type="evidence" value="ECO:0007669"/>
    <property type="project" value="InterPro"/>
</dbReference>
<dbReference type="Pfam" id="PF13401">
    <property type="entry name" value="AAA_22"/>
    <property type="match status" value="1"/>
</dbReference>
<dbReference type="Proteomes" id="UP000248326">
    <property type="component" value="Unassembled WGS sequence"/>
</dbReference>
<dbReference type="InterPro" id="IPR016032">
    <property type="entry name" value="Sig_transdc_resp-reg_C-effctor"/>
</dbReference>
<dbReference type="InterPro" id="IPR049945">
    <property type="entry name" value="AAA_22"/>
</dbReference>
<dbReference type="SMART" id="SM00028">
    <property type="entry name" value="TPR"/>
    <property type="match status" value="5"/>
</dbReference>
<dbReference type="InterPro" id="IPR019734">
    <property type="entry name" value="TPR_rpt"/>
</dbReference>
<accession>A0A318S543</accession>
<dbReference type="CDD" id="cd06170">
    <property type="entry name" value="LuxR_C_like"/>
    <property type="match status" value="1"/>
</dbReference>
<dbReference type="Gene3D" id="3.40.50.300">
    <property type="entry name" value="P-loop containing nucleotide triphosphate hydrolases"/>
    <property type="match status" value="1"/>
</dbReference>
<proteinExistence type="predicted"/>
<dbReference type="PANTHER" id="PTHR47691">
    <property type="entry name" value="REGULATOR-RELATED"/>
    <property type="match status" value="1"/>
</dbReference>
<dbReference type="Pfam" id="PF00196">
    <property type="entry name" value="GerE"/>
    <property type="match status" value="1"/>
</dbReference>
<dbReference type="GO" id="GO:0016887">
    <property type="term" value="F:ATP hydrolysis activity"/>
    <property type="evidence" value="ECO:0007669"/>
    <property type="project" value="InterPro"/>
</dbReference>
<dbReference type="Pfam" id="PF13374">
    <property type="entry name" value="TPR_10"/>
    <property type="match status" value="1"/>
</dbReference>
<dbReference type="PRINTS" id="PR00038">
    <property type="entry name" value="HTHLUXR"/>
</dbReference>
<dbReference type="SUPFAM" id="SSF52540">
    <property type="entry name" value="P-loop containing nucleoside triphosphate hydrolases"/>
    <property type="match status" value="1"/>
</dbReference>
<protein>
    <submittedName>
        <fullName evidence="2">Putative ATPase</fullName>
    </submittedName>
</protein>
<evidence type="ECO:0000313" key="2">
    <source>
        <dbReference type="EMBL" id="PYE52725.1"/>
    </source>
</evidence>
<dbReference type="AlphaFoldDB" id="A0A318S543"/>
<dbReference type="RefSeq" id="WP_146237307.1">
    <property type="nucleotide sequence ID" value="NZ_QJSX01000012.1"/>
</dbReference>
<feature type="domain" description="HTH luxR-type" evidence="1">
    <location>
        <begin position="710"/>
        <end position="775"/>
    </location>
</feature>
<dbReference type="InterPro" id="IPR036388">
    <property type="entry name" value="WH-like_DNA-bd_sf"/>
</dbReference>
<dbReference type="SUPFAM" id="SSF46894">
    <property type="entry name" value="C-terminal effector domain of the bipartite response regulators"/>
    <property type="match status" value="1"/>
</dbReference>
<dbReference type="SUPFAM" id="SSF48452">
    <property type="entry name" value="TPR-like"/>
    <property type="match status" value="1"/>
</dbReference>
<evidence type="ECO:0000259" key="1">
    <source>
        <dbReference type="PROSITE" id="PS50043"/>
    </source>
</evidence>
<dbReference type="PRINTS" id="PR00364">
    <property type="entry name" value="DISEASERSIST"/>
</dbReference>
<dbReference type="PANTHER" id="PTHR47691:SF3">
    <property type="entry name" value="HTH-TYPE TRANSCRIPTIONAL REGULATOR RV0890C-RELATED"/>
    <property type="match status" value="1"/>
</dbReference>
<dbReference type="Gene3D" id="1.25.40.10">
    <property type="entry name" value="Tetratricopeptide repeat domain"/>
    <property type="match status" value="2"/>
</dbReference>
<evidence type="ECO:0000313" key="3">
    <source>
        <dbReference type="Proteomes" id="UP000248326"/>
    </source>
</evidence>
<dbReference type="Pfam" id="PF25872">
    <property type="entry name" value="HTH_77"/>
    <property type="match status" value="1"/>
</dbReference>
<sequence>MTPRDSLFDQRRPLRFPIAELLGRAEELAACRALLLRDDVALVTLTGFGGVGKTTLATRLAQDLAEHFERRAFFVPLATVREPSLVPHVLAEALGLTIRGDVVRAVLDALRDVHALLVLDNFEQVLDAADFVAELLVEAPSVKVLVTSRAPLQLGGEHEVPVGPLALPSRREREHSDALAEVPSVRLFMRRVEAIRPDFEWTDDEIRRAADVVTRVGGWPLGIELAAARVRVLSLSALVEALDEPLRLLTRGPRDLPERQRTLRATMDWSHALLGEKEAALLARLGVLEGSFTASDVRALFGSDALDALSALVEQGWALSEAGEPRFSLLEAVREYALERLDVSGLAEATRETHARFFLSGLEAAFAAGDPRADRDTYVRWVRARYDDLREALSWAVDSNRIDLAVRFERGLYQYWNMHGASIGEGRVWVELLLSRADDMDARTRAHLHNVSGNFALLRGDLSAARRDHERALVFARQVADHTTEAHTLMLLAYVEGRSGRDDLAEARAHEALDLYVALGDALGVTTSRHALGHTLEHQARVAEAARLYEDVLERARTLHHDGALLVDALCANGRVATRLGHFEQASAWLREAFTLASNTASPLLVAQVSNELGVWHLTRGDLDAASEQFAEGLRFARQAGVLSLVGALLEGQANVAHRRGQERSARDLLKEALAAYRDRVSPSRFQQAEATLRAWEEPQEPRAASEAQGRHVLTDLTSRERDVARLVAEGLSNAEIARELGVSVPTVNAHLRAIFSKLGVTTRVMVARRAIELGWLDG</sequence>
<organism evidence="2 3">
    <name type="scientific">Deinococcus yavapaiensis KR-236</name>
    <dbReference type="NCBI Taxonomy" id="694435"/>
    <lineage>
        <taxon>Bacteria</taxon>
        <taxon>Thermotogati</taxon>
        <taxon>Deinococcota</taxon>
        <taxon>Deinococci</taxon>
        <taxon>Deinococcales</taxon>
        <taxon>Deinococcaceae</taxon>
        <taxon>Deinococcus</taxon>
    </lineage>
</organism>
<dbReference type="PROSITE" id="PS00622">
    <property type="entry name" value="HTH_LUXR_1"/>
    <property type="match status" value="1"/>
</dbReference>
<dbReference type="SMART" id="SM00421">
    <property type="entry name" value="HTH_LUXR"/>
    <property type="match status" value="1"/>
</dbReference>
<dbReference type="InterPro" id="IPR027417">
    <property type="entry name" value="P-loop_NTPase"/>
</dbReference>
<gene>
    <name evidence="2" type="ORF">DES52_11246</name>
</gene>
<keyword evidence="3" id="KW-1185">Reference proteome</keyword>
<dbReference type="PROSITE" id="PS50043">
    <property type="entry name" value="HTH_LUXR_2"/>
    <property type="match status" value="1"/>
</dbReference>
<comment type="caution">
    <text evidence="2">The sequence shown here is derived from an EMBL/GenBank/DDBJ whole genome shotgun (WGS) entry which is preliminary data.</text>
</comment>
<dbReference type="GO" id="GO:0006355">
    <property type="term" value="P:regulation of DNA-templated transcription"/>
    <property type="evidence" value="ECO:0007669"/>
    <property type="project" value="InterPro"/>
</dbReference>
<dbReference type="Gene3D" id="1.10.10.10">
    <property type="entry name" value="Winged helix-like DNA-binding domain superfamily/Winged helix DNA-binding domain"/>
    <property type="match status" value="1"/>
</dbReference>
<name>A0A318S543_9DEIO</name>
<dbReference type="InterPro" id="IPR011990">
    <property type="entry name" value="TPR-like_helical_dom_sf"/>
</dbReference>
<dbReference type="OrthoDB" id="3194665at2"/>
<reference evidence="2 3" key="1">
    <citation type="submission" date="2018-06" db="EMBL/GenBank/DDBJ databases">
        <title>Genomic Encyclopedia of Type Strains, Phase IV (KMG-IV): sequencing the most valuable type-strain genomes for metagenomic binning, comparative biology and taxonomic classification.</title>
        <authorList>
            <person name="Goeker M."/>
        </authorList>
    </citation>
    <scope>NUCLEOTIDE SEQUENCE [LARGE SCALE GENOMIC DNA]</scope>
    <source>
        <strain evidence="2 3">DSM 18048</strain>
    </source>
</reference>
<dbReference type="EMBL" id="QJSX01000012">
    <property type="protein sequence ID" value="PYE52725.1"/>
    <property type="molecule type" value="Genomic_DNA"/>
</dbReference>
<dbReference type="InterPro" id="IPR000792">
    <property type="entry name" value="Tscrpt_reg_LuxR_C"/>
</dbReference>
<dbReference type="InterPro" id="IPR058852">
    <property type="entry name" value="HTH_77"/>
</dbReference>